<dbReference type="AlphaFoldDB" id="A0AAD0US21"/>
<name>A0AAD0US21_9LEPT</name>
<evidence type="ECO:0000313" key="5">
    <source>
        <dbReference type="EMBL" id="AYV56929.1"/>
    </source>
</evidence>
<evidence type="ECO:0000256" key="3">
    <source>
        <dbReference type="RuleBase" id="RU362042"/>
    </source>
</evidence>
<reference evidence="5 6" key="1">
    <citation type="submission" date="2018-11" db="EMBL/GenBank/DDBJ databases">
        <title>Complete genome sequence of Leptospira kmetyi isolate LS 001/16 from soil sample associated with a leptospirosis patient in Kelantan.</title>
        <authorList>
            <person name="Muhammad Yusoff F."/>
            <person name="Muhammad Yusoff S."/>
            <person name="Ahmad M.N."/>
            <person name="Yusof N.Y."/>
            <person name="Aziah I."/>
        </authorList>
    </citation>
    <scope>NUCLEOTIDE SEQUENCE [LARGE SCALE GENOMIC DNA]</scope>
    <source>
        <strain evidence="5 6">LS 001/16</strain>
    </source>
</reference>
<dbReference type="PRINTS" id="PR00727">
    <property type="entry name" value="LEADERPTASE"/>
</dbReference>
<evidence type="ECO:0000259" key="4">
    <source>
        <dbReference type="Pfam" id="PF10502"/>
    </source>
</evidence>
<dbReference type="Proteomes" id="UP000276407">
    <property type="component" value="Chromosome 1"/>
</dbReference>
<feature type="transmembrane region" description="Helical" evidence="3">
    <location>
        <begin position="59"/>
        <end position="78"/>
    </location>
</feature>
<dbReference type="InterPro" id="IPR000223">
    <property type="entry name" value="Pept_S26A_signal_pept_1"/>
</dbReference>
<comment type="caution">
    <text evidence="3">Lacks conserved residue(s) required for the propagation of feature annotation.</text>
</comment>
<keyword evidence="3" id="KW-0645">Protease</keyword>
<evidence type="ECO:0000256" key="2">
    <source>
        <dbReference type="ARBA" id="ARBA00019232"/>
    </source>
</evidence>
<organism evidence="5 6">
    <name type="scientific">Leptospira kmetyi</name>
    <dbReference type="NCBI Taxonomy" id="408139"/>
    <lineage>
        <taxon>Bacteria</taxon>
        <taxon>Pseudomonadati</taxon>
        <taxon>Spirochaetota</taxon>
        <taxon>Spirochaetia</taxon>
        <taxon>Leptospirales</taxon>
        <taxon>Leptospiraceae</taxon>
        <taxon>Leptospira</taxon>
    </lineage>
</organism>
<dbReference type="InterPro" id="IPR036286">
    <property type="entry name" value="LexA/Signal_pep-like_sf"/>
</dbReference>
<dbReference type="Pfam" id="PF10502">
    <property type="entry name" value="Peptidase_S26"/>
    <property type="match status" value="1"/>
</dbReference>
<keyword evidence="3" id="KW-1133">Transmembrane helix</keyword>
<evidence type="ECO:0000313" key="6">
    <source>
        <dbReference type="Proteomes" id="UP000276407"/>
    </source>
</evidence>
<comment type="similarity">
    <text evidence="1 3">Belongs to the peptidase S26 family.</text>
</comment>
<dbReference type="PANTHER" id="PTHR43390">
    <property type="entry name" value="SIGNAL PEPTIDASE I"/>
    <property type="match status" value="1"/>
</dbReference>
<dbReference type="KEGG" id="lkm:EFP84_16425"/>
<comment type="catalytic activity">
    <reaction evidence="3">
        <text>Cleavage of hydrophobic, N-terminal signal or leader sequences from secreted and periplasmic proteins.</text>
        <dbReference type="EC" id="3.4.21.89"/>
    </reaction>
</comment>
<dbReference type="GO" id="GO:0006465">
    <property type="term" value="P:signal peptide processing"/>
    <property type="evidence" value="ECO:0007669"/>
    <property type="project" value="InterPro"/>
</dbReference>
<dbReference type="SUPFAM" id="SSF51306">
    <property type="entry name" value="LexA/Signal peptidase"/>
    <property type="match status" value="1"/>
</dbReference>
<comment type="subcellular location">
    <subcellularLocation>
        <location evidence="3">Membrane</location>
        <topology evidence="3">Single-pass type II membrane protein</topology>
    </subcellularLocation>
</comment>
<protein>
    <recommendedName>
        <fullName evidence="2 3">Signal peptidase I</fullName>
        <ecNumber evidence="3">3.4.21.89</ecNumber>
    </recommendedName>
</protein>
<dbReference type="RefSeq" id="WP_020986157.1">
    <property type="nucleotide sequence ID" value="NZ_CP033614.1"/>
</dbReference>
<accession>A0AAD0US21</accession>
<dbReference type="InterPro" id="IPR019533">
    <property type="entry name" value="Peptidase_S26"/>
</dbReference>
<dbReference type="GO" id="GO:0009003">
    <property type="term" value="F:signal peptidase activity"/>
    <property type="evidence" value="ECO:0007669"/>
    <property type="project" value="UniProtKB-EC"/>
</dbReference>
<sequence>MKRKTIAILLNLFLPPYGFYYLKDRKFFGWFFLVAMLSGLFGALWTYSAFVNGSGRTALITLIVYLLFLWGILIYATLRSESKEKNETDRDGSNRIFPSAYWFLPISFLFLLVSTVLIDALYKDRVLRAKIQLSSGMMPSLNVNDSFYMTELFETKELKRGDIVAYKDKNSDRSFLGRIVGLPGDKLELWEEVSPEGFKVLRTSVNGETFPLEVSQVRAEEWKTGLNPKNLIVLTEHIGEHSVPIFESRSQPTFVSVPKLTLGEREFYLLGDNRDDSLDSRTIGPIEADQIVGMFLFTYLSANLNDLTERVCETNQDVFCSVKRFYKIIILGNVRWDHLGYDNRNR</sequence>
<keyword evidence="3 5" id="KW-0378">Hydrolase</keyword>
<keyword evidence="3" id="KW-0812">Transmembrane</keyword>
<dbReference type="GO" id="GO:0016020">
    <property type="term" value="C:membrane"/>
    <property type="evidence" value="ECO:0007669"/>
    <property type="project" value="UniProtKB-SubCell"/>
</dbReference>
<feature type="transmembrane region" description="Helical" evidence="3">
    <location>
        <begin position="100"/>
        <end position="122"/>
    </location>
</feature>
<dbReference type="GO" id="GO:0004252">
    <property type="term" value="F:serine-type endopeptidase activity"/>
    <property type="evidence" value="ECO:0007669"/>
    <property type="project" value="InterPro"/>
</dbReference>
<evidence type="ECO:0000256" key="1">
    <source>
        <dbReference type="ARBA" id="ARBA00009370"/>
    </source>
</evidence>
<dbReference type="CDD" id="cd06530">
    <property type="entry name" value="S26_SPase_I"/>
    <property type="match status" value="1"/>
</dbReference>
<proteinExistence type="inferred from homology"/>
<feature type="transmembrane region" description="Helical" evidence="3">
    <location>
        <begin position="28"/>
        <end position="47"/>
    </location>
</feature>
<keyword evidence="3" id="KW-0472">Membrane</keyword>
<dbReference type="Gene3D" id="2.10.109.10">
    <property type="entry name" value="Umud Fragment, subunit A"/>
    <property type="match status" value="1"/>
</dbReference>
<dbReference type="EMBL" id="CP033614">
    <property type="protein sequence ID" value="AYV56929.1"/>
    <property type="molecule type" value="Genomic_DNA"/>
</dbReference>
<dbReference type="NCBIfam" id="TIGR02227">
    <property type="entry name" value="sigpep_I_bact"/>
    <property type="match status" value="1"/>
</dbReference>
<gene>
    <name evidence="5" type="primary">lepB</name>
    <name evidence="5" type="ORF">EFP84_16425</name>
</gene>
<dbReference type="EC" id="3.4.21.89" evidence="3"/>
<dbReference type="PANTHER" id="PTHR43390:SF1">
    <property type="entry name" value="CHLOROPLAST PROCESSING PEPTIDASE"/>
    <property type="match status" value="1"/>
</dbReference>
<feature type="domain" description="Peptidase S26" evidence="4">
    <location>
        <begin position="115"/>
        <end position="299"/>
    </location>
</feature>